<accession>A0A5B8XWS5</accession>
<dbReference type="PROSITE" id="PS50005">
    <property type="entry name" value="TPR"/>
    <property type="match status" value="5"/>
</dbReference>
<protein>
    <submittedName>
        <fullName evidence="5">Tetratricopeptide repeat protein</fullName>
    </submittedName>
</protein>
<feature type="repeat" description="TPR" evidence="3">
    <location>
        <begin position="759"/>
        <end position="792"/>
    </location>
</feature>
<organism evidence="5 6">
    <name type="scientific">Microvenator marinus</name>
    <dbReference type="NCBI Taxonomy" id="2600177"/>
    <lineage>
        <taxon>Bacteria</taxon>
        <taxon>Deltaproteobacteria</taxon>
        <taxon>Bradymonadales</taxon>
        <taxon>Microvenatoraceae</taxon>
        <taxon>Microvenator</taxon>
    </lineage>
</organism>
<dbReference type="InterPro" id="IPR019734">
    <property type="entry name" value="TPR_rpt"/>
</dbReference>
<dbReference type="SMART" id="SM00028">
    <property type="entry name" value="TPR"/>
    <property type="match status" value="5"/>
</dbReference>
<dbReference type="InterPro" id="IPR051012">
    <property type="entry name" value="CellSynth/LPSAsmb/PSIAsmb"/>
</dbReference>
<sequence length="844" mass="94859">MAVNRDKLLDSAQKHVRKGSWDRAIKDYQQILEAEPDDVRTRLKVADLLVKVNRYEEALTEYLQVAYHYASDDIYDKAVAVYKQALRIAPNDPRLHRDLGEAYYRYGRLKDALRAFHQAQKIFRENNDAIAQRDVLERMVAIDPEDIGLQIQIAERYEKDGERANSLMYFRRASEHLLEEGRLDEYTQVAERIVFLEPADYRLRKHIVRLYLDRENNKHALKHLQILFKDMPNDVETLDMLGLAFGRLGQNDKAVLVYLEAAKAQRRQGQEQLAHETFRKILKLDPNHPEALQVVGRPKQDSSPQLADTGNLGQNAPPTQDALDGVEFLDDDEWEDNTMQGETFQEEDTKKGVDFFEFAAHELGDTGSDILHRIDDRPGTGIGQRRTEAVSDIADVQDLVEVHIEATEDIGGNDVRQIITESEVFLKYRLFDRADEVLTKAVRMAPDSVGVREQLHRLRAMQGEMEAAANELFQLARITRTTPSRAADYLRRAREFVSEAVVHQHATHLGIALTGEQPVRVEELSPDFIDEVSEGIEEVSEGFEYMPAGDTSVEFLSPDDDDEVDTDEALSGNSAVEDSEEIIYTLDDLDAEDILEEMDDMADELSIENADEFDIGDVENMDFDEAQLGAIESSEVDDPFEFALSGADADAMFDQLFSEATAVASKAVPKKVAPKDIGDLRDVDLLLDQGMVSEAEDALEKFSENSPNHPGAPARLARIRELKSSNSNPFGAKSLSGKFNPDYSQLSVARLGALEPESMNTNLELGISYLDMGMWDDAIEEFRQALDDPQAAPAAMLHMATCELRRGDAAASENLLKMLLTRTDVPNEIENKANEALAAIARQP</sequence>
<dbReference type="OrthoDB" id="5482461at2"/>
<dbReference type="PANTHER" id="PTHR45586:SF1">
    <property type="entry name" value="LIPOPOLYSACCHARIDE ASSEMBLY PROTEIN B"/>
    <property type="match status" value="1"/>
</dbReference>
<dbReference type="EMBL" id="CP042467">
    <property type="protein sequence ID" value="QED27929.1"/>
    <property type="molecule type" value="Genomic_DNA"/>
</dbReference>
<dbReference type="Pfam" id="PF13181">
    <property type="entry name" value="TPR_8"/>
    <property type="match status" value="1"/>
</dbReference>
<evidence type="ECO:0000256" key="1">
    <source>
        <dbReference type="ARBA" id="ARBA00022737"/>
    </source>
</evidence>
<keyword evidence="1" id="KW-0677">Repeat</keyword>
<feature type="compositionally biased region" description="Polar residues" evidence="4">
    <location>
        <begin position="301"/>
        <end position="318"/>
    </location>
</feature>
<evidence type="ECO:0000313" key="6">
    <source>
        <dbReference type="Proteomes" id="UP000321595"/>
    </source>
</evidence>
<keyword evidence="2 3" id="KW-0802">TPR repeat</keyword>
<evidence type="ECO:0000313" key="5">
    <source>
        <dbReference type="EMBL" id="QED27929.1"/>
    </source>
</evidence>
<keyword evidence="6" id="KW-1185">Reference proteome</keyword>
<evidence type="ECO:0000256" key="4">
    <source>
        <dbReference type="SAM" id="MobiDB-lite"/>
    </source>
</evidence>
<evidence type="ECO:0000256" key="2">
    <source>
        <dbReference type="ARBA" id="ARBA00022803"/>
    </source>
</evidence>
<dbReference type="Proteomes" id="UP000321595">
    <property type="component" value="Chromosome"/>
</dbReference>
<feature type="repeat" description="TPR" evidence="3">
    <location>
        <begin position="93"/>
        <end position="126"/>
    </location>
</feature>
<dbReference type="Gene3D" id="1.25.40.10">
    <property type="entry name" value="Tetratricopeptide repeat domain"/>
    <property type="match status" value="5"/>
</dbReference>
<gene>
    <name evidence="5" type="ORF">FRD01_11915</name>
</gene>
<dbReference type="Pfam" id="PF13414">
    <property type="entry name" value="TPR_11"/>
    <property type="match status" value="1"/>
</dbReference>
<proteinExistence type="predicted"/>
<feature type="region of interest" description="Disordered" evidence="4">
    <location>
        <begin position="296"/>
        <end position="323"/>
    </location>
</feature>
<name>A0A5B8XWS5_9DELT</name>
<dbReference type="PANTHER" id="PTHR45586">
    <property type="entry name" value="TPR REPEAT-CONTAINING PROTEIN PA4667"/>
    <property type="match status" value="1"/>
</dbReference>
<dbReference type="InterPro" id="IPR011990">
    <property type="entry name" value="TPR-like_helical_dom_sf"/>
</dbReference>
<dbReference type="Pfam" id="PF13432">
    <property type="entry name" value="TPR_16"/>
    <property type="match status" value="2"/>
</dbReference>
<dbReference type="RefSeq" id="WP_146959907.1">
    <property type="nucleotide sequence ID" value="NZ_CP042467.1"/>
</dbReference>
<reference evidence="5 6" key="1">
    <citation type="submission" date="2019-08" db="EMBL/GenBank/DDBJ databases">
        <authorList>
            <person name="Liang Q."/>
        </authorList>
    </citation>
    <scope>NUCLEOTIDE SEQUENCE [LARGE SCALE GENOMIC DNA]</scope>
    <source>
        <strain evidence="5 6">V1718</strain>
    </source>
</reference>
<evidence type="ECO:0000256" key="3">
    <source>
        <dbReference type="PROSITE-ProRule" id="PRU00339"/>
    </source>
</evidence>
<feature type="repeat" description="TPR" evidence="3">
    <location>
        <begin position="255"/>
        <end position="288"/>
    </location>
</feature>
<dbReference type="KEGG" id="bbae:FRD01_11915"/>
<feature type="repeat" description="TPR" evidence="3">
    <location>
        <begin position="5"/>
        <end position="38"/>
    </location>
</feature>
<dbReference type="AlphaFoldDB" id="A0A5B8XWS5"/>
<dbReference type="SUPFAM" id="SSF48452">
    <property type="entry name" value="TPR-like"/>
    <property type="match status" value="4"/>
</dbReference>
<feature type="repeat" description="TPR" evidence="3">
    <location>
        <begin position="59"/>
        <end position="92"/>
    </location>
</feature>